<proteinExistence type="predicted"/>
<keyword evidence="2" id="KW-0813">Transport</keyword>
<organism evidence="8 9">
    <name type="scientific">Aquibacillus albus</name>
    <dbReference type="NCBI Taxonomy" id="1168171"/>
    <lineage>
        <taxon>Bacteria</taxon>
        <taxon>Bacillati</taxon>
        <taxon>Bacillota</taxon>
        <taxon>Bacilli</taxon>
        <taxon>Bacillales</taxon>
        <taxon>Bacillaceae</taxon>
        <taxon>Aquibacillus</taxon>
    </lineage>
</organism>
<feature type="domain" description="Major facilitator superfamily (MFS) profile" evidence="7">
    <location>
        <begin position="25"/>
        <end position="481"/>
    </location>
</feature>
<dbReference type="RefSeq" id="WP_204502053.1">
    <property type="nucleotide sequence ID" value="NZ_JAFBDR010000032.1"/>
</dbReference>
<evidence type="ECO:0000256" key="1">
    <source>
        <dbReference type="ARBA" id="ARBA00004651"/>
    </source>
</evidence>
<dbReference type="PROSITE" id="PS50850">
    <property type="entry name" value="MFS"/>
    <property type="match status" value="1"/>
</dbReference>
<gene>
    <name evidence="8" type="ORF">JOC48_003970</name>
</gene>
<feature type="transmembrane region" description="Helical" evidence="6">
    <location>
        <begin position="309"/>
        <end position="328"/>
    </location>
</feature>
<evidence type="ECO:0000256" key="3">
    <source>
        <dbReference type="ARBA" id="ARBA00022692"/>
    </source>
</evidence>
<dbReference type="InterPro" id="IPR020846">
    <property type="entry name" value="MFS_dom"/>
</dbReference>
<dbReference type="SUPFAM" id="SSF103473">
    <property type="entry name" value="MFS general substrate transporter"/>
    <property type="match status" value="1"/>
</dbReference>
<feature type="transmembrane region" description="Helical" evidence="6">
    <location>
        <begin position="20"/>
        <end position="40"/>
    </location>
</feature>
<keyword evidence="9" id="KW-1185">Reference proteome</keyword>
<feature type="transmembrane region" description="Helical" evidence="6">
    <location>
        <begin position="368"/>
        <end position="390"/>
    </location>
</feature>
<keyword evidence="3 6" id="KW-0812">Transmembrane</keyword>
<evidence type="ECO:0000256" key="4">
    <source>
        <dbReference type="ARBA" id="ARBA00022989"/>
    </source>
</evidence>
<comment type="subcellular location">
    <subcellularLocation>
        <location evidence="1">Cell membrane</location>
        <topology evidence="1">Multi-pass membrane protein</topology>
    </subcellularLocation>
</comment>
<feature type="transmembrane region" description="Helical" evidence="6">
    <location>
        <begin position="272"/>
        <end position="303"/>
    </location>
</feature>
<dbReference type="InterPro" id="IPR011701">
    <property type="entry name" value="MFS"/>
</dbReference>
<evidence type="ECO:0000256" key="6">
    <source>
        <dbReference type="SAM" id="Phobius"/>
    </source>
</evidence>
<name>A0ABS2N5L3_9BACI</name>
<evidence type="ECO:0000256" key="2">
    <source>
        <dbReference type="ARBA" id="ARBA00022448"/>
    </source>
</evidence>
<feature type="transmembrane region" description="Helical" evidence="6">
    <location>
        <begin position="60"/>
        <end position="82"/>
    </location>
</feature>
<dbReference type="PANTHER" id="PTHR42718:SF9">
    <property type="entry name" value="MAJOR FACILITATOR SUPERFAMILY MULTIDRUG TRANSPORTER MFSC"/>
    <property type="match status" value="1"/>
</dbReference>
<dbReference type="Proteomes" id="UP001296943">
    <property type="component" value="Unassembled WGS sequence"/>
</dbReference>
<dbReference type="Gene3D" id="1.20.1250.20">
    <property type="entry name" value="MFS general substrate transporter like domains"/>
    <property type="match status" value="2"/>
</dbReference>
<dbReference type="CDD" id="cd17321">
    <property type="entry name" value="MFS_MMR_MDR_like"/>
    <property type="match status" value="1"/>
</dbReference>
<keyword evidence="4 6" id="KW-1133">Transmembrane helix</keyword>
<feature type="transmembrane region" description="Helical" evidence="6">
    <location>
        <begin position="242"/>
        <end position="260"/>
    </location>
</feature>
<feature type="transmembrane region" description="Helical" evidence="6">
    <location>
        <begin position="211"/>
        <end position="230"/>
    </location>
</feature>
<comment type="caution">
    <text evidence="8">The sequence shown here is derived from an EMBL/GenBank/DDBJ whole genome shotgun (WGS) entry which is preliminary data.</text>
</comment>
<dbReference type="Pfam" id="PF07690">
    <property type="entry name" value="MFS_1"/>
    <property type="match status" value="1"/>
</dbReference>
<evidence type="ECO:0000313" key="8">
    <source>
        <dbReference type="EMBL" id="MBM7573407.1"/>
    </source>
</evidence>
<feature type="transmembrane region" description="Helical" evidence="6">
    <location>
        <begin position="94"/>
        <end position="114"/>
    </location>
</feature>
<protein>
    <submittedName>
        <fullName evidence="8">EmrB/QacA subfamily drug resistance transporter</fullName>
    </submittedName>
</protein>
<evidence type="ECO:0000256" key="5">
    <source>
        <dbReference type="ARBA" id="ARBA00023136"/>
    </source>
</evidence>
<keyword evidence="5 6" id="KW-0472">Membrane</keyword>
<evidence type="ECO:0000259" key="7">
    <source>
        <dbReference type="PROSITE" id="PS50850"/>
    </source>
</evidence>
<dbReference type="EMBL" id="JAFBDR010000032">
    <property type="protein sequence ID" value="MBM7573407.1"/>
    <property type="molecule type" value="Genomic_DNA"/>
</dbReference>
<feature type="transmembrane region" description="Helical" evidence="6">
    <location>
        <begin position="340"/>
        <end position="362"/>
    </location>
</feature>
<reference evidence="8 9" key="1">
    <citation type="submission" date="2021-01" db="EMBL/GenBank/DDBJ databases">
        <title>Genomic Encyclopedia of Type Strains, Phase IV (KMG-IV): sequencing the most valuable type-strain genomes for metagenomic binning, comparative biology and taxonomic classification.</title>
        <authorList>
            <person name="Goeker M."/>
        </authorList>
    </citation>
    <scope>NUCLEOTIDE SEQUENCE [LARGE SCALE GENOMIC DNA]</scope>
    <source>
        <strain evidence="8 9">DSM 23711</strain>
    </source>
</reference>
<dbReference type="PRINTS" id="PR01036">
    <property type="entry name" value="TCRTETB"/>
</dbReference>
<feature type="transmembrane region" description="Helical" evidence="6">
    <location>
        <begin position="411"/>
        <end position="432"/>
    </location>
</feature>
<feature type="transmembrane region" description="Helical" evidence="6">
    <location>
        <begin position="149"/>
        <end position="175"/>
    </location>
</feature>
<feature type="transmembrane region" description="Helical" evidence="6">
    <location>
        <begin position="452"/>
        <end position="475"/>
    </location>
</feature>
<accession>A0ABS2N5L3</accession>
<evidence type="ECO:0000313" key="9">
    <source>
        <dbReference type="Proteomes" id="UP001296943"/>
    </source>
</evidence>
<dbReference type="PANTHER" id="PTHR42718">
    <property type="entry name" value="MAJOR FACILITATOR SUPERFAMILY MULTIDRUG TRANSPORTER MFSC"/>
    <property type="match status" value="1"/>
</dbReference>
<sequence length="489" mass="53184">MRKAEASQVYVNTQSKQKLVSPILILLSVCPGTFLSHFSAGLVNIALPDLSLYFQAELGLTQWIVTGYLLMVMLCLPIMGKLSDQYGKRRIHNMGYYVFGTGILLSALSFSLGFLLAARVIQGAGAAMLQAANMAIITESYPDEKRGKALGIIGTAVGVGALLGPSVGGLLINWFSWQLLFWIQLPIVIVSIVLATRFIPKDKPAQKGGSFDYIGAALFGIALTLSIFVLNQIGEGEVNSHLWLICFIAAASFVVFFRWVTKKKEPFINLKVLAPPMVGAGSFIIVISYMATFSAMVVIPFYLRGILEISPSLSGLLLMSYPLLLAVIGPISGTFSDRFGSYIVVLIGLSTMIASLLGLTLLSNTTPLLFVIFLLCSLGFAMGILTSPNYNLMIGYIPIQYLGFMTSTIALLRNFGMILGTAIGVTFMNLFVDGSITEWMLAKDETNIGNVMLGFRSFFLLVAILTIVATGYLIIKHRKMSKKKEISFD</sequence>
<feature type="transmembrane region" description="Helical" evidence="6">
    <location>
        <begin position="181"/>
        <end position="199"/>
    </location>
</feature>
<dbReference type="InterPro" id="IPR036259">
    <property type="entry name" value="MFS_trans_sf"/>
</dbReference>